<evidence type="ECO:0000256" key="2">
    <source>
        <dbReference type="ARBA" id="ARBA00022692"/>
    </source>
</evidence>
<dbReference type="PROSITE" id="PS50262">
    <property type="entry name" value="G_PROTEIN_RECEP_F1_2"/>
    <property type="match status" value="1"/>
</dbReference>
<dbReference type="Pfam" id="PF00001">
    <property type="entry name" value="7tm_1"/>
    <property type="match status" value="1"/>
</dbReference>
<dbReference type="InterPro" id="IPR017452">
    <property type="entry name" value="GPCR_Rhodpsn_7TM"/>
</dbReference>
<keyword evidence="3 5" id="KW-1133">Transmembrane helix</keyword>
<evidence type="ECO:0000259" key="6">
    <source>
        <dbReference type="PROSITE" id="PS50262"/>
    </source>
</evidence>
<proteinExistence type="predicted"/>
<keyword evidence="4 5" id="KW-0472">Membrane</keyword>
<evidence type="ECO:0000313" key="7">
    <source>
        <dbReference type="EMBL" id="CAF3995356.1"/>
    </source>
</evidence>
<organism evidence="7 8">
    <name type="scientific">Rotaria sordida</name>
    <dbReference type="NCBI Taxonomy" id="392033"/>
    <lineage>
        <taxon>Eukaryota</taxon>
        <taxon>Metazoa</taxon>
        <taxon>Spiralia</taxon>
        <taxon>Gnathifera</taxon>
        <taxon>Rotifera</taxon>
        <taxon>Eurotatoria</taxon>
        <taxon>Bdelloidea</taxon>
        <taxon>Philodinida</taxon>
        <taxon>Philodinidae</taxon>
        <taxon>Rotaria</taxon>
    </lineage>
</organism>
<feature type="transmembrane region" description="Helical" evidence="5">
    <location>
        <begin position="139"/>
        <end position="163"/>
    </location>
</feature>
<feature type="domain" description="G-protein coupled receptors family 1 profile" evidence="6">
    <location>
        <begin position="38"/>
        <end position="283"/>
    </location>
</feature>
<dbReference type="AlphaFoldDB" id="A0A819NI66"/>
<feature type="transmembrane region" description="Helical" evidence="5">
    <location>
        <begin position="59"/>
        <end position="80"/>
    </location>
</feature>
<feature type="transmembrane region" description="Helical" evidence="5">
    <location>
        <begin position="101"/>
        <end position="119"/>
    </location>
</feature>
<evidence type="ECO:0000313" key="8">
    <source>
        <dbReference type="Proteomes" id="UP000663823"/>
    </source>
</evidence>
<comment type="subcellular location">
    <subcellularLocation>
        <location evidence="1">Membrane</location>
    </subcellularLocation>
</comment>
<feature type="transmembrane region" description="Helical" evidence="5">
    <location>
        <begin position="235"/>
        <end position="261"/>
    </location>
</feature>
<dbReference type="InterPro" id="IPR000276">
    <property type="entry name" value="GPCR_Rhodpsn"/>
</dbReference>
<evidence type="ECO:0000256" key="5">
    <source>
        <dbReference type="SAM" id="Phobius"/>
    </source>
</evidence>
<dbReference type="GO" id="GO:0016020">
    <property type="term" value="C:membrane"/>
    <property type="evidence" value="ECO:0007669"/>
    <property type="project" value="UniProtKB-SubCell"/>
</dbReference>
<name>A0A819NI66_9BILA</name>
<keyword evidence="2 5" id="KW-0812">Transmembrane</keyword>
<dbReference type="EMBL" id="CAJOAX010006923">
    <property type="protein sequence ID" value="CAF3995356.1"/>
    <property type="molecule type" value="Genomic_DNA"/>
</dbReference>
<reference evidence="7" key="1">
    <citation type="submission" date="2021-02" db="EMBL/GenBank/DDBJ databases">
        <authorList>
            <person name="Nowell W R."/>
        </authorList>
    </citation>
    <scope>NUCLEOTIDE SEQUENCE</scope>
</reference>
<dbReference type="Proteomes" id="UP000663823">
    <property type="component" value="Unassembled WGS sequence"/>
</dbReference>
<feature type="transmembrane region" description="Helical" evidence="5">
    <location>
        <begin position="25"/>
        <end position="47"/>
    </location>
</feature>
<sequence>MMSADDNSTQLPALFETYFTRNIKFGLSIALEPPALICNFILLYYLIVNPTLRRSLHHHSILALLVVNLLTNICDTPRAIHFLHVGMIMPQTKVNCIIWQWYDYTFYAQVNVLLSWTSIERYILIFHGNVFNTAKRRLYFHYLPLAAIIVYLILFYIIVIFFIPCNQFDFNAILCGLPCYASQLIISLYDNFAHNWLPLGINILLSISLVIRVFYRNRAGLQQHAQRKKHLRMVLQLLVISSLHIASALPYSLVVFIQVVAGLPEFAAYVQNSSNTIEVESKD</sequence>
<protein>
    <recommendedName>
        <fullName evidence="6">G-protein coupled receptors family 1 profile domain-containing protein</fullName>
    </recommendedName>
</protein>
<dbReference type="GO" id="GO:0004930">
    <property type="term" value="F:G protein-coupled receptor activity"/>
    <property type="evidence" value="ECO:0007669"/>
    <property type="project" value="InterPro"/>
</dbReference>
<gene>
    <name evidence="7" type="ORF">OTI717_LOCUS28708</name>
</gene>
<feature type="transmembrane region" description="Helical" evidence="5">
    <location>
        <begin position="195"/>
        <end position="215"/>
    </location>
</feature>
<comment type="caution">
    <text evidence="7">The sequence shown here is derived from an EMBL/GenBank/DDBJ whole genome shotgun (WGS) entry which is preliminary data.</text>
</comment>
<evidence type="ECO:0000256" key="4">
    <source>
        <dbReference type="ARBA" id="ARBA00023136"/>
    </source>
</evidence>
<evidence type="ECO:0000256" key="1">
    <source>
        <dbReference type="ARBA" id="ARBA00004370"/>
    </source>
</evidence>
<accession>A0A819NI66</accession>
<dbReference type="SUPFAM" id="SSF81321">
    <property type="entry name" value="Family A G protein-coupled receptor-like"/>
    <property type="match status" value="1"/>
</dbReference>
<evidence type="ECO:0000256" key="3">
    <source>
        <dbReference type="ARBA" id="ARBA00022989"/>
    </source>
</evidence>
<dbReference type="Gene3D" id="1.20.1070.10">
    <property type="entry name" value="Rhodopsin 7-helix transmembrane proteins"/>
    <property type="match status" value="1"/>
</dbReference>